<evidence type="ECO:0000313" key="3">
    <source>
        <dbReference type="RefSeq" id="XP_017770460.1"/>
    </source>
</evidence>
<accession>A0ABM1M7B0</accession>
<keyword evidence="2" id="KW-1185">Reference proteome</keyword>
<dbReference type="RefSeq" id="XP_017770461.1">
    <property type="nucleotide sequence ID" value="XM_017914972.1"/>
</dbReference>
<evidence type="ECO:0000313" key="5">
    <source>
        <dbReference type="RefSeq" id="XP_017770462.1"/>
    </source>
</evidence>
<feature type="domain" description="BEN" evidence="1">
    <location>
        <begin position="199"/>
        <end position="292"/>
    </location>
</feature>
<dbReference type="Pfam" id="PF10523">
    <property type="entry name" value="BEN"/>
    <property type="match status" value="1"/>
</dbReference>
<proteinExistence type="predicted"/>
<organism evidence="2 3">
    <name type="scientific">Nicrophorus vespilloides</name>
    <name type="common">Boreal carrion beetle</name>
    <dbReference type="NCBI Taxonomy" id="110193"/>
    <lineage>
        <taxon>Eukaryota</taxon>
        <taxon>Metazoa</taxon>
        <taxon>Ecdysozoa</taxon>
        <taxon>Arthropoda</taxon>
        <taxon>Hexapoda</taxon>
        <taxon>Insecta</taxon>
        <taxon>Pterygota</taxon>
        <taxon>Neoptera</taxon>
        <taxon>Endopterygota</taxon>
        <taxon>Coleoptera</taxon>
        <taxon>Polyphaga</taxon>
        <taxon>Staphyliniformia</taxon>
        <taxon>Silphidae</taxon>
        <taxon>Nicrophorinae</taxon>
        <taxon>Nicrophorus</taxon>
    </lineage>
</organism>
<evidence type="ECO:0000259" key="1">
    <source>
        <dbReference type="PROSITE" id="PS51457"/>
    </source>
</evidence>
<dbReference type="Proteomes" id="UP000695000">
    <property type="component" value="Unplaced"/>
</dbReference>
<dbReference type="SMART" id="SM01025">
    <property type="entry name" value="BEN"/>
    <property type="match status" value="1"/>
</dbReference>
<dbReference type="GeneID" id="108558151"/>
<dbReference type="RefSeq" id="XP_017770460.1">
    <property type="nucleotide sequence ID" value="XM_017914971.1"/>
</dbReference>
<reference evidence="3 4" key="1">
    <citation type="submission" date="2025-05" db="UniProtKB">
        <authorList>
            <consortium name="RefSeq"/>
        </authorList>
    </citation>
    <scope>IDENTIFICATION</scope>
    <source>
        <tissue evidence="3 4">Whole Larva</tissue>
    </source>
</reference>
<dbReference type="RefSeq" id="XP_017770462.1">
    <property type="nucleotide sequence ID" value="XM_017914973.1"/>
</dbReference>
<protein>
    <submittedName>
        <fullName evidence="3 4">Uncharacterized protein LOC108558151</fullName>
    </submittedName>
</protein>
<dbReference type="Gene3D" id="1.10.10.2590">
    <property type="entry name" value="BEN domain"/>
    <property type="match status" value="3"/>
</dbReference>
<name>A0ABM1M7B0_NICVS</name>
<dbReference type="PROSITE" id="PS51457">
    <property type="entry name" value="BEN"/>
    <property type="match status" value="1"/>
</dbReference>
<evidence type="ECO:0000313" key="2">
    <source>
        <dbReference type="Proteomes" id="UP000695000"/>
    </source>
</evidence>
<sequence>MNETMDDEKLKTDQSRNVYLLIRFEDEDCGYPDFITIGKQIRVKDLTYEREATIVSVYENYDKLVESISYCKNKVIKEELMEEIYYDSQVHMETTEKDEQERIKDNQNTNLQDEEIEESQIEHSQVLLNNCDIDSKFDIEYNGVNVDVSSLLKVKDNLDESSEVQISDNVDSSAVVKVSNNVDESLLVKVKDEIFVTLPPNNSQVPRNIYKSINWDNYREATEGLLKSLFNKRTLATRTMTGMKRQGHRYCNKLDPEKIEDIIQCVTSKCNTQSPLVRRAITKICYKAKLSCKINLKTFYRNKQKFHLKGSNLMVQFQDDSVLFGPNKTRMSKDIFNSIDWSRFAKAVESILSCLYSSDVLVTNYLNTDKRSNPPELDPKKVEDILYIVNKKSGRDKAHIRFALRKKWSSFFQASPGTEPVTKDPDMSRNIFIGPNNSKMKKEIFELINWRDYAAATRSLHYALIGGGQSTTQTRRSISFEDIPRENESETYDKKIEDIIHIVTEKCVVTKNKVKDVLYNNAAGRPSRKIQKKRY</sequence>
<evidence type="ECO:0000313" key="4">
    <source>
        <dbReference type="RefSeq" id="XP_017770461.1"/>
    </source>
</evidence>
<dbReference type="InterPro" id="IPR018379">
    <property type="entry name" value="BEN_domain"/>
</dbReference>
<gene>
    <name evidence="3 4 5" type="primary">LOC108558151</name>
</gene>